<accession>A0A150WHI3</accession>
<dbReference type="PANTHER" id="PTHR43546:SF3">
    <property type="entry name" value="UPF0173 METAL-DEPENDENT HYDROLASE MJ1163"/>
    <property type="match status" value="1"/>
</dbReference>
<dbReference type="EMBL" id="LUKE01000005">
    <property type="protein sequence ID" value="KYG62440.1"/>
    <property type="molecule type" value="Genomic_DNA"/>
</dbReference>
<keyword evidence="2" id="KW-1185">Reference proteome</keyword>
<proteinExistence type="predicted"/>
<evidence type="ECO:0008006" key="3">
    <source>
        <dbReference type="Google" id="ProtNLM"/>
    </source>
</evidence>
<sequence>MYTTNMSVQISRILHAGYLFECNDFKIAFDPLFENPFSRNCYAFPSIEFDLAAVKDLNFDAVFISHYHDDHFSLESLNLLKRETPIYIFSIFEELIELIKDLGFKDVHAVELLRPIHLGPFEIMPLEALDADVDSIYHIKVEGRNILNVVDSWIGPRTMDRLRQTTWDLVMWPMQTMREIEVLAPASAEPVTPETLKLPIELIEQLQELKPKAVIPSACQFRFEDWSWYNHAFFPITYAQFEKQVQEILPQAKVLRLNPGKSLLLTDSDIKYSDRLPWIKPVGDQEIDYEFKPELPPQSIADIAQRLPSLDEKQKNRVHDFCTNALISRYPQLSAFEESYFQNKKIWRLTTYDHYGEAKHYFYEVYRNQVTIASTSISPTWITEIPEVKIYNALEDGESLTSIYVRVTNPKDSDPLEDPLIRSLYEGLVGGYQKAQLKKLGLRK</sequence>
<name>A0A150WHI3_BDEBC</name>
<dbReference type="SUPFAM" id="SSF56281">
    <property type="entry name" value="Metallo-hydrolase/oxidoreductase"/>
    <property type="match status" value="1"/>
</dbReference>
<protein>
    <recommendedName>
        <fullName evidence="3">MBL fold metallo-hydrolase</fullName>
    </recommendedName>
</protein>
<dbReference type="AlphaFoldDB" id="A0A150WHI3"/>
<dbReference type="Proteomes" id="UP000075320">
    <property type="component" value="Unassembled WGS sequence"/>
</dbReference>
<evidence type="ECO:0000313" key="2">
    <source>
        <dbReference type="Proteomes" id="UP000075320"/>
    </source>
</evidence>
<dbReference type="InterPro" id="IPR050114">
    <property type="entry name" value="UPF0173_UPF0282_UlaG_hydrolase"/>
</dbReference>
<dbReference type="PANTHER" id="PTHR43546">
    <property type="entry name" value="UPF0173 METAL-DEPENDENT HYDROLASE MJ1163-RELATED"/>
    <property type="match status" value="1"/>
</dbReference>
<comment type="caution">
    <text evidence="1">The sequence shown here is derived from an EMBL/GenBank/DDBJ whole genome shotgun (WGS) entry which is preliminary data.</text>
</comment>
<gene>
    <name evidence="1" type="ORF">AZI86_16540</name>
</gene>
<dbReference type="Gene3D" id="3.60.15.10">
    <property type="entry name" value="Ribonuclease Z/Hydroxyacylglutathione hydrolase-like"/>
    <property type="match status" value="1"/>
</dbReference>
<organism evidence="1 2">
    <name type="scientific">Bdellovibrio bacteriovorus</name>
    <dbReference type="NCBI Taxonomy" id="959"/>
    <lineage>
        <taxon>Bacteria</taxon>
        <taxon>Pseudomonadati</taxon>
        <taxon>Bdellovibrionota</taxon>
        <taxon>Bdellovibrionia</taxon>
        <taxon>Bdellovibrionales</taxon>
        <taxon>Pseudobdellovibrionaceae</taxon>
        <taxon>Bdellovibrio</taxon>
    </lineage>
</organism>
<evidence type="ECO:0000313" key="1">
    <source>
        <dbReference type="EMBL" id="KYG62440.1"/>
    </source>
</evidence>
<reference evidence="1 2" key="1">
    <citation type="submission" date="2016-03" db="EMBL/GenBank/DDBJ databases">
        <authorList>
            <person name="Ploux O."/>
        </authorList>
    </citation>
    <scope>NUCLEOTIDE SEQUENCE [LARGE SCALE GENOMIC DNA]</scope>
    <source>
        <strain evidence="1 2">R0</strain>
    </source>
</reference>
<dbReference type="InterPro" id="IPR036866">
    <property type="entry name" value="RibonucZ/Hydroxyglut_hydro"/>
</dbReference>